<dbReference type="FunCoup" id="A0A0G4EIB4">
    <property type="interactions" value="218"/>
</dbReference>
<dbReference type="Pfam" id="PF01702">
    <property type="entry name" value="TGT"/>
    <property type="match status" value="1"/>
</dbReference>
<sequence length="509" mass="56010">MTSIRRVLEGAWAKMDLDQRGQKRPREDEQGGGSAPPIPPGRALAFAVQGRLHRARAARLSLPHGPVDTPVFMPVGTQGTIKGITSEQMEALDFQIMLGNTYHLGNRPGCEVLKRAGGLHSFMRWPRNLLTDSGGFQMVSLLKLAQITEEGVQFQSPVDSSLMLLTPEKSIEYQNAIGADIMMALDDVVSATLPDRHRVEEATHRTFRWLDRCIKAHARPSEQNLFGIVQGGLHEDLRAVSLKGMIERDLPGYAIGGLSGGEEKDVFWRIVEQCTRPESGLPATKPRYLMGVGYPVDIVVCVALGVDMFDCVYPCRTARFGTAMVTHGLMRLKQREYAGDFRPIDEGCECYTCKNYTRAFLHSIVTKEATACHLVTLHNLHYMKALMTSMRKAILNDTFPDFVRTFLKHHFPATKDRSRGNSAAAPLKADPDGQQPPAKKRKVAADADTGRESGEKADEGKGNSGVQGAGVPPLWVKEALSVAGIDIGDMYEWRADIEGESKGQGRENG</sequence>
<keyword evidence="4 6" id="KW-0479">Metal-binding</keyword>
<dbReference type="AlphaFoldDB" id="A0A0G4EIB4"/>
<dbReference type="InterPro" id="IPR004803">
    <property type="entry name" value="TGT"/>
</dbReference>
<comment type="cofactor">
    <cofactor evidence="6">
        <name>Zn(2+)</name>
        <dbReference type="ChEBI" id="CHEBI:29105"/>
    </cofactor>
</comment>
<evidence type="ECO:0000256" key="2">
    <source>
        <dbReference type="ARBA" id="ARBA00022679"/>
    </source>
</evidence>
<keyword evidence="6" id="KW-0963">Cytoplasm</keyword>
<feature type="binding site" evidence="6">
    <location>
        <position position="230"/>
    </location>
    <ligand>
        <name>substrate</name>
    </ligand>
</feature>
<evidence type="ECO:0000256" key="4">
    <source>
        <dbReference type="ARBA" id="ARBA00022723"/>
    </source>
</evidence>
<feature type="region of interest" description="Disordered" evidence="7">
    <location>
        <begin position="16"/>
        <end position="41"/>
    </location>
</feature>
<comment type="caution">
    <text evidence="6">Lacks conserved residue(s) required for the propagation of feature annotation.</text>
</comment>
<comment type="subunit">
    <text evidence="6">Heterodimer of a catalytic subunit and an accessory subunit.</text>
</comment>
<evidence type="ECO:0000256" key="7">
    <source>
        <dbReference type="SAM" id="MobiDB-lite"/>
    </source>
</evidence>
<keyword evidence="1 6" id="KW-0328">Glycosyltransferase</keyword>
<feature type="active site" description="Proton acceptor" evidence="6">
    <location>
        <position position="132"/>
    </location>
</feature>
<organism evidence="9 10">
    <name type="scientific">Vitrella brassicaformis (strain CCMP3155)</name>
    <dbReference type="NCBI Taxonomy" id="1169540"/>
    <lineage>
        <taxon>Eukaryota</taxon>
        <taxon>Sar</taxon>
        <taxon>Alveolata</taxon>
        <taxon>Colpodellida</taxon>
        <taxon>Vitrellaceae</taxon>
        <taxon>Vitrella</taxon>
    </lineage>
</organism>
<feature type="binding site" evidence="6">
    <location>
        <position position="348"/>
    </location>
    <ligand>
        <name>Zn(2+)</name>
        <dbReference type="ChEBI" id="CHEBI:29105"/>
    </ligand>
</feature>
<dbReference type="NCBIfam" id="TIGR00449">
    <property type="entry name" value="tgt_general"/>
    <property type="match status" value="1"/>
</dbReference>
<dbReference type="Proteomes" id="UP000041254">
    <property type="component" value="Unassembled WGS sequence"/>
</dbReference>
<comment type="similarity">
    <text evidence="6">Belongs to the queuine tRNA-ribosyltransferase family.</text>
</comment>
<comment type="subcellular location">
    <subcellularLocation>
        <location evidence="6">Cytoplasm</location>
    </subcellularLocation>
</comment>
<feature type="region of interest" description="Disordered" evidence="7">
    <location>
        <begin position="414"/>
        <end position="471"/>
    </location>
</feature>
<dbReference type="PANTHER" id="PTHR43530:SF1">
    <property type="entry name" value="QUEUINE TRNA-RIBOSYLTRANSFERASE CATALYTIC SUBUNIT 1"/>
    <property type="match status" value="1"/>
</dbReference>
<dbReference type="SUPFAM" id="SSF51713">
    <property type="entry name" value="tRNA-guanine transglycosylase"/>
    <property type="match status" value="1"/>
</dbReference>
<feature type="binding site" evidence="6">
    <location>
        <position position="378"/>
    </location>
    <ligand>
        <name>Zn(2+)</name>
        <dbReference type="ChEBI" id="CHEBI:29105"/>
    </ligand>
</feature>
<feature type="binding site" evidence="6">
    <location>
        <position position="353"/>
    </location>
    <ligand>
        <name>Zn(2+)</name>
        <dbReference type="ChEBI" id="CHEBI:29105"/>
    </ligand>
</feature>
<dbReference type="EC" id="2.4.2.64" evidence="6"/>
<dbReference type="InterPro" id="IPR002616">
    <property type="entry name" value="tRNA_ribo_trans-like"/>
</dbReference>
<gene>
    <name evidence="9" type="ORF">Vbra_12042</name>
</gene>
<feature type="binding site" evidence="6">
    <location>
        <begin position="132"/>
        <end position="136"/>
    </location>
    <ligand>
        <name>substrate</name>
    </ligand>
</feature>
<evidence type="ECO:0000313" key="9">
    <source>
        <dbReference type="EMBL" id="CEL96737.1"/>
    </source>
</evidence>
<feature type="region of interest" description="RNA binding" evidence="6">
    <location>
        <begin position="291"/>
        <end position="297"/>
    </location>
</feature>
<keyword evidence="2 6" id="KW-0808">Transferase</keyword>
<reference evidence="9 10" key="1">
    <citation type="submission" date="2014-11" db="EMBL/GenBank/DDBJ databases">
        <authorList>
            <person name="Zhu J."/>
            <person name="Qi W."/>
            <person name="Song R."/>
        </authorList>
    </citation>
    <scope>NUCLEOTIDE SEQUENCE [LARGE SCALE GENOMIC DNA]</scope>
</reference>
<dbReference type="HAMAP" id="MF_00168">
    <property type="entry name" value="Q_tRNA_Tgt"/>
    <property type="match status" value="1"/>
</dbReference>
<dbReference type="GO" id="GO:0046872">
    <property type="term" value="F:metal ion binding"/>
    <property type="evidence" value="ECO:0007669"/>
    <property type="project" value="UniProtKB-KW"/>
</dbReference>
<dbReference type="NCBIfam" id="TIGR00430">
    <property type="entry name" value="Q_tRNA_tgt"/>
    <property type="match status" value="1"/>
</dbReference>
<feature type="binding site" evidence="6">
    <location>
        <position position="350"/>
    </location>
    <ligand>
        <name>Zn(2+)</name>
        <dbReference type="ChEBI" id="CHEBI:29105"/>
    </ligand>
</feature>
<dbReference type="EMBL" id="CDMY01000244">
    <property type="protein sequence ID" value="CEL96737.1"/>
    <property type="molecule type" value="Genomic_DNA"/>
</dbReference>
<evidence type="ECO:0000313" key="10">
    <source>
        <dbReference type="Proteomes" id="UP000041254"/>
    </source>
</evidence>
<accession>A0A0G4EIB4</accession>
<name>A0A0G4EIB4_VITBC</name>
<dbReference type="GO" id="GO:0008479">
    <property type="term" value="F:tRNA-guanosine(34) queuine transglycosylase activity"/>
    <property type="evidence" value="ECO:0007669"/>
    <property type="project" value="UniProtKB-UniRule"/>
</dbReference>
<feature type="binding site" evidence="6">
    <location>
        <position position="186"/>
    </location>
    <ligand>
        <name>substrate</name>
    </ligand>
</feature>
<protein>
    <recommendedName>
        <fullName evidence="6">Queuine tRNA-ribosyltransferase catalytic subunit 1</fullName>
        <ecNumber evidence="6">2.4.2.64</ecNumber>
    </recommendedName>
    <alternativeName>
        <fullName evidence="6">Guanine insertion enzyme</fullName>
    </alternativeName>
    <alternativeName>
        <fullName evidence="6">tRNA-guanine transglycosylase</fullName>
    </alternativeName>
</protein>
<keyword evidence="10" id="KW-1185">Reference proteome</keyword>
<proteinExistence type="inferred from homology"/>
<dbReference type="Gene3D" id="3.20.20.105">
    <property type="entry name" value="Queuine tRNA-ribosyltransferase-like"/>
    <property type="match status" value="1"/>
</dbReference>
<feature type="domain" description="tRNA-guanine(15) transglycosylase-like" evidence="8">
    <location>
        <begin position="54"/>
        <end position="410"/>
    </location>
</feature>
<dbReference type="GO" id="GO:0006400">
    <property type="term" value="P:tRNA modification"/>
    <property type="evidence" value="ECO:0007669"/>
    <property type="project" value="InterPro"/>
</dbReference>
<dbReference type="GO" id="GO:0005829">
    <property type="term" value="C:cytosol"/>
    <property type="evidence" value="ECO:0007669"/>
    <property type="project" value="TreeGrafter"/>
</dbReference>
<evidence type="ECO:0000256" key="1">
    <source>
        <dbReference type="ARBA" id="ARBA00022676"/>
    </source>
</evidence>
<evidence type="ECO:0000256" key="5">
    <source>
        <dbReference type="ARBA" id="ARBA00022833"/>
    </source>
</evidence>
<evidence type="ECO:0000256" key="6">
    <source>
        <dbReference type="HAMAP-Rule" id="MF_03218"/>
    </source>
</evidence>
<feature type="compositionally biased region" description="Basic and acidic residues" evidence="7">
    <location>
        <begin position="443"/>
        <end position="461"/>
    </location>
</feature>
<dbReference type="STRING" id="1169540.A0A0G4EIB4"/>
<evidence type="ECO:0000259" key="8">
    <source>
        <dbReference type="Pfam" id="PF01702"/>
    </source>
</evidence>
<keyword evidence="3 6" id="KW-0819">tRNA processing</keyword>
<comment type="catalytic activity">
    <reaction evidence="6">
        <text>guanosine(34) in tRNA + queuine = queuosine(34) in tRNA + guanine</text>
        <dbReference type="Rhea" id="RHEA:16633"/>
        <dbReference type="Rhea" id="RHEA-COMP:10341"/>
        <dbReference type="Rhea" id="RHEA-COMP:18571"/>
        <dbReference type="ChEBI" id="CHEBI:16235"/>
        <dbReference type="ChEBI" id="CHEBI:17433"/>
        <dbReference type="ChEBI" id="CHEBI:74269"/>
        <dbReference type="ChEBI" id="CHEBI:194431"/>
        <dbReference type="EC" id="2.4.2.64"/>
    </reaction>
</comment>
<dbReference type="InterPro" id="IPR036511">
    <property type="entry name" value="TGT-like_sf"/>
</dbReference>
<evidence type="ECO:0000256" key="3">
    <source>
        <dbReference type="ARBA" id="ARBA00022694"/>
    </source>
</evidence>
<dbReference type="OrthoDB" id="10249838at2759"/>
<dbReference type="PhylomeDB" id="A0A0G4EIB4"/>
<feature type="compositionally biased region" description="Basic and acidic residues" evidence="7">
    <location>
        <begin position="16"/>
        <end position="29"/>
    </location>
</feature>
<dbReference type="VEuPathDB" id="CryptoDB:Vbra_12042"/>
<dbReference type="InParanoid" id="A0A0G4EIB4"/>
<feature type="active site" description="Nucleophile" evidence="6">
    <location>
        <position position="310"/>
    </location>
</feature>
<dbReference type="OMA" id="IDLFDCV"/>
<keyword evidence="5 6" id="KW-0862">Zinc</keyword>
<dbReference type="FunFam" id="3.20.20.105:FF:000004">
    <property type="entry name" value="Queuine tRNA-ribosyltransferase"/>
    <property type="match status" value="1"/>
</dbReference>
<dbReference type="PANTHER" id="PTHR43530">
    <property type="entry name" value="QUEUINE TRNA-RIBOSYLTRANSFERASE CATALYTIC SUBUNIT 1"/>
    <property type="match status" value="1"/>
</dbReference>
<comment type="function">
    <text evidence="6">Catalytic subunit of the queuine tRNA-ribosyltransferase (TGT) that catalyzes the base-exchange of a guanine (G) residue with queuine (Q) at position 34 (anticodon wobble position) in tRNAs with GU(N) anticodons (tRNA-Asp, -Asn, -His and -Tyr), resulting in the hypermodified nucleoside queuosine (7-(((4,5-cis-dihydroxy-2-cyclopenten-1-yl)amino)methyl)-7-deazaguanosine). Catalysis occurs through a double-displacement mechanism. The nucleophile active site attacks the C1' of nucleotide 34 to detach the guanine base from the RNA, forming a covalent enzyme-RNA intermediate. The proton acceptor active site deprotonates the incoming queuine, allowing a nucleophilic attack on the C1' of the ribose to form the product.</text>
</comment>
<feature type="binding site" evidence="6">
    <location>
        <position position="257"/>
    </location>
    <ligand>
        <name>substrate</name>
    </ligand>
</feature>